<proteinExistence type="predicted"/>
<dbReference type="GO" id="GO:0016020">
    <property type="term" value="C:membrane"/>
    <property type="evidence" value="ECO:0007669"/>
    <property type="project" value="InterPro"/>
</dbReference>
<feature type="transmembrane region" description="Helical" evidence="1">
    <location>
        <begin position="71"/>
        <end position="91"/>
    </location>
</feature>
<evidence type="ECO:0000313" key="3">
    <source>
        <dbReference type="Proteomes" id="UP000033689"/>
    </source>
</evidence>
<dbReference type="Pfam" id="PF01554">
    <property type="entry name" value="MatE"/>
    <property type="match status" value="1"/>
</dbReference>
<dbReference type="AlphaFoldDB" id="A0A0F3QFK9"/>
<comment type="caution">
    <text evidence="2">The sequence shown here is derived from an EMBL/GenBank/DDBJ whole genome shotgun (WGS) entry which is preliminary data.</text>
</comment>
<name>A0A0F3QFK9_RICBE</name>
<keyword evidence="1" id="KW-0472">Membrane</keyword>
<organism evidence="2 3">
    <name type="scientific">Rickettsia bellii str. RML Mogi</name>
    <dbReference type="NCBI Taxonomy" id="1359194"/>
    <lineage>
        <taxon>Bacteria</taxon>
        <taxon>Pseudomonadati</taxon>
        <taxon>Pseudomonadota</taxon>
        <taxon>Alphaproteobacteria</taxon>
        <taxon>Rickettsiales</taxon>
        <taxon>Rickettsiaceae</taxon>
        <taxon>Rickettsieae</taxon>
        <taxon>Rickettsia</taxon>
        <taxon>belli group</taxon>
    </lineage>
</organism>
<feature type="transmembrane region" description="Helical" evidence="1">
    <location>
        <begin position="42"/>
        <end position="59"/>
    </location>
</feature>
<dbReference type="GO" id="GO:0042910">
    <property type="term" value="F:xenobiotic transmembrane transporter activity"/>
    <property type="evidence" value="ECO:0007669"/>
    <property type="project" value="InterPro"/>
</dbReference>
<evidence type="ECO:0000313" key="2">
    <source>
        <dbReference type="EMBL" id="KJV90941.1"/>
    </source>
</evidence>
<dbReference type="InterPro" id="IPR002528">
    <property type="entry name" value="MATE_fam"/>
</dbReference>
<sequence length="97" mass="10837">MFAAFLFALSYVTSSVVATEIGKNEFSKAKKIGNLSFKTGLTIQLLFGILGVILTYPMFKIYSIETDLINKYCYILMAIFMVKTLTDVGPFTTLRSL</sequence>
<reference evidence="2 3" key="1">
    <citation type="submission" date="2015-02" db="EMBL/GenBank/DDBJ databases">
        <title>Genome Sequencing of Rickettsiales.</title>
        <authorList>
            <person name="Daugherty S.C."/>
            <person name="Su Q."/>
            <person name="Abolude K."/>
            <person name="Beier-Sexton M."/>
            <person name="Carlyon J.A."/>
            <person name="Carter R."/>
            <person name="Day N.P."/>
            <person name="Dumler S.J."/>
            <person name="Dyachenko V."/>
            <person name="Godinez A."/>
            <person name="Kurtti T.J."/>
            <person name="Lichay M."/>
            <person name="Mullins K.E."/>
            <person name="Ott S."/>
            <person name="Pappas-Brown V."/>
            <person name="Paris D.H."/>
            <person name="Patel P."/>
            <person name="Richards A.L."/>
            <person name="Sadzewicz L."/>
            <person name="Sears K."/>
            <person name="Seidman D."/>
            <person name="Sengamalay N."/>
            <person name="Stenos J."/>
            <person name="Tallon L.J."/>
            <person name="Vincent G."/>
            <person name="Fraser C.M."/>
            <person name="Munderloh U."/>
            <person name="Dunning-Hotopp J.C."/>
        </authorList>
    </citation>
    <scope>NUCLEOTIDE SEQUENCE [LARGE SCALE GENOMIC DNA]</scope>
    <source>
        <strain evidence="2 3">RML Mogi</strain>
    </source>
</reference>
<keyword evidence="1" id="KW-0812">Transmembrane</keyword>
<gene>
    <name evidence="2" type="ORF">RBEMOGI_1676</name>
</gene>
<keyword evidence="1" id="KW-1133">Transmembrane helix</keyword>
<evidence type="ECO:0000256" key="1">
    <source>
        <dbReference type="SAM" id="Phobius"/>
    </source>
</evidence>
<dbReference type="EMBL" id="LAOJ01000004">
    <property type="protein sequence ID" value="KJV90941.1"/>
    <property type="molecule type" value="Genomic_DNA"/>
</dbReference>
<accession>A0A0F3QFK9</accession>
<dbReference type="Proteomes" id="UP000033689">
    <property type="component" value="Unassembled WGS sequence"/>
</dbReference>
<protein>
    <submittedName>
        <fullName evidence="2">MatE family protein</fullName>
    </submittedName>
</protein>
<dbReference type="PATRIC" id="fig|1359194.3.peg.1717"/>
<dbReference type="GO" id="GO:0015297">
    <property type="term" value="F:antiporter activity"/>
    <property type="evidence" value="ECO:0007669"/>
    <property type="project" value="InterPro"/>
</dbReference>